<proteinExistence type="predicted"/>
<evidence type="ECO:0000313" key="2">
    <source>
        <dbReference type="Proteomes" id="UP001055879"/>
    </source>
</evidence>
<gene>
    <name evidence="1" type="ORF">L6452_30874</name>
</gene>
<reference evidence="1 2" key="2">
    <citation type="journal article" date="2022" name="Mol. Ecol. Resour.">
        <title>The genomes of chicory, endive, great burdock and yacon provide insights into Asteraceae paleo-polyploidization history and plant inulin production.</title>
        <authorList>
            <person name="Fan W."/>
            <person name="Wang S."/>
            <person name="Wang H."/>
            <person name="Wang A."/>
            <person name="Jiang F."/>
            <person name="Liu H."/>
            <person name="Zhao H."/>
            <person name="Xu D."/>
            <person name="Zhang Y."/>
        </authorList>
    </citation>
    <scope>NUCLEOTIDE SEQUENCE [LARGE SCALE GENOMIC DNA]</scope>
    <source>
        <strain evidence="2">cv. Niubang</strain>
    </source>
</reference>
<protein>
    <submittedName>
        <fullName evidence="1">Uncharacterized protein</fullName>
    </submittedName>
</protein>
<organism evidence="1 2">
    <name type="scientific">Arctium lappa</name>
    <name type="common">Greater burdock</name>
    <name type="synonym">Lappa major</name>
    <dbReference type="NCBI Taxonomy" id="4217"/>
    <lineage>
        <taxon>Eukaryota</taxon>
        <taxon>Viridiplantae</taxon>
        <taxon>Streptophyta</taxon>
        <taxon>Embryophyta</taxon>
        <taxon>Tracheophyta</taxon>
        <taxon>Spermatophyta</taxon>
        <taxon>Magnoliopsida</taxon>
        <taxon>eudicotyledons</taxon>
        <taxon>Gunneridae</taxon>
        <taxon>Pentapetalae</taxon>
        <taxon>asterids</taxon>
        <taxon>campanulids</taxon>
        <taxon>Asterales</taxon>
        <taxon>Asteraceae</taxon>
        <taxon>Carduoideae</taxon>
        <taxon>Cardueae</taxon>
        <taxon>Arctiinae</taxon>
        <taxon>Arctium</taxon>
    </lineage>
</organism>
<keyword evidence="2" id="KW-1185">Reference proteome</keyword>
<dbReference type="EMBL" id="CM042056">
    <property type="protein sequence ID" value="KAI3697777.1"/>
    <property type="molecule type" value="Genomic_DNA"/>
</dbReference>
<name>A0ACB8ZIE0_ARCLA</name>
<evidence type="ECO:0000313" key="1">
    <source>
        <dbReference type="EMBL" id="KAI3697777.1"/>
    </source>
</evidence>
<reference evidence="2" key="1">
    <citation type="journal article" date="2022" name="Mol. Ecol. Resour.">
        <title>The genomes of chicory, endive, great burdock and yacon provide insights into Asteraceae palaeo-polyploidization history and plant inulin production.</title>
        <authorList>
            <person name="Fan W."/>
            <person name="Wang S."/>
            <person name="Wang H."/>
            <person name="Wang A."/>
            <person name="Jiang F."/>
            <person name="Liu H."/>
            <person name="Zhao H."/>
            <person name="Xu D."/>
            <person name="Zhang Y."/>
        </authorList>
    </citation>
    <scope>NUCLEOTIDE SEQUENCE [LARGE SCALE GENOMIC DNA]</scope>
    <source>
        <strain evidence="2">cv. Niubang</strain>
    </source>
</reference>
<dbReference type="Proteomes" id="UP001055879">
    <property type="component" value="Linkage Group LG10"/>
</dbReference>
<sequence>MANSSISAIYTAGSLTKPPTLLRDEYPQWKIRMVNFLERMDKDLFRSVNVGPHIPMVLVPRVPATANTAEIPAYYEKKTTNFTDEETNMMDNDSKAVRLLIMAIPNDIFQELDSCKTAKEIWDQLLNQLEGGLQTQKNRKNLCINEYHDFHALPEEILHQTYSRFNILINKCRKFGVTRTKEENNVLFLKRLNEEWSQLSMSIQANQDLESWSLTDIYGTLVAHEKEVMKQKSKLSLGGPLALVSKQISKENNCEKSQKSLEKKEDPKRDGEEEPTNLYGMAFSDGNQTDGASKDNSEKVNSLYTSDSDPEIDAFKLINELQDLEQKFLEEKKKREQMSKELIFFKREKNLLESEKKEIFLEKTKLEKSHKQKEKSFSEEIRKIEKVLKGKEEEVKKSEYERLNSIALTKLFQKEREILHQSLDRKNLRSKSYVNAQGVFDKIKTQMDSQGLGFDEFNSFTGLEKTSLSSTFRMGKVQSFEGPSLNNFKRMKTSEGSKARALNFKNTTYSEVKNFQESVLRVSSKEKKMFLIKKKQLEKKTVFQAKRKENQSMPIWYLDSGCSRHMTRNKELLSSFKSKSGGAVTFGDNVQGQIKGYGELSRGNVLVSKVAYVDGLKHNLISISQLCDHGFDVKFQRRYCSLLHSESSQELLRADRKGNLYKMNFTKINDTDSEKLCLISLSSEEVWLWHKKFSHLNFSSLDKLVKLNLVKGLPSLKFNKDHLCSACEMGKMKRFSHKTKSKNNCPRPLHMLHVDLCGPISVQSLAGKKYILVLIDEFSRFTWIEYIRAKSEVPDILIRLLKRLQVLFSSKVQKLRSDNGTEFKNAKFNSYLSEEGITPNFSAARTPQQNGVVERKNRTFVEAARTMLVGSDLSTNFWAEAVATACFTQNRATIVKRFQKTSYELINNRKPNVKYFHVFGCRCYILNDRESLGKFDKKADEGKFIGYSLSSKAFRVFNLRTRTIQESINITFDDNKSSVQLESLSTPISESSRESELNRIFEDFFDEDNPEVVFRDRPRENSEGPQETGTTLSGPSELTPSVSPNSDQQSESEEAEDQKEDDQGVSEVNPETNSEEIQESASPSWETTSETLNSTSEMSLTVISEAQTPPQIFSPISRWTKDHPIDQIIRYSSEGVKTRSATINECFYVNFLSIIEPKKVKEALEDPHWIFAMQDQLQEFVRNKVWTLVPLPKGKFAIGTKWVFRNKKDEDGVIIRNKARLVAKGYCQEEGIDYDETFAPVARLEAIRIFIAYVAHKGFKVYQMDVKSAFLHGKLNEEVYVQQPPGFESREFPNHVYYLDKALYGLKQAPRAWYATLSTFLIKNGFDKGTIDTTLFIKRYQANPKESHLSIVKRIFRYLRGSPSLGLWYPKLSSFDLTAYTDADHAGCKLDRKSTSRCCQLLGNKLVSWSSKKQNCVSTSTTEAEYVVAASCCSQVIWMKTQLRDYGQQYEKIPILCDSKSAITISANPVQHSKTKHIDVRLYHFPIKDNNHMIQLDSPKFEEQYGVICEFFSNCELTQSLTAFTNECPLSFVQEWYSSSHYSDAHNGIIGEFDISQVVKCRILINPTVLREVLPLLTAEELQITRFEKHPTSETLL</sequence>
<accession>A0ACB8ZIE0</accession>
<comment type="caution">
    <text evidence="1">The sequence shown here is derived from an EMBL/GenBank/DDBJ whole genome shotgun (WGS) entry which is preliminary data.</text>
</comment>